<reference evidence="3" key="1">
    <citation type="submission" date="2018-08" db="EMBL/GenBank/DDBJ databases">
        <authorList>
            <person name="Kim S.-J."/>
            <person name="Jung G.-Y."/>
        </authorList>
    </citation>
    <scope>NUCLEOTIDE SEQUENCE [LARGE SCALE GENOMIC DNA]</scope>
    <source>
        <strain evidence="3">GY_G</strain>
    </source>
</reference>
<dbReference type="Pfam" id="PF07238">
    <property type="entry name" value="PilZ"/>
    <property type="match status" value="2"/>
</dbReference>
<comment type="caution">
    <text evidence="2">The sequence shown here is derived from an EMBL/GenBank/DDBJ whole genome shotgun (WGS) entry which is preliminary data.</text>
</comment>
<organism evidence="2 3">
    <name type="scientific">Sphingorhabdus pulchriflava</name>
    <dbReference type="NCBI Taxonomy" id="2292257"/>
    <lineage>
        <taxon>Bacteria</taxon>
        <taxon>Pseudomonadati</taxon>
        <taxon>Pseudomonadota</taxon>
        <taxon>Alphaproteobacteria</taxon>
        <taxon>Sphingomonadales</taxon>
        <taxon>Sphingomonadaceae</taxon>
        <taxon>Sphingorhabdus</taxon>
    </lineage>
</organism>
<evidence type="ECO:0000313" key="3">
    <source>
        <dbReference type="Proteomes" id="UP000263833"/>
    </source>
</evidence>
<keyword evidence="3" id="KW-1185">Reference proteome</keyword>
<accession>A0A371BHR3</accession>
<protein>
    <submittedName>
        <fullName evidence="2">PilZ domain-containing protein</fullName>
    </submittedName>
</protein>
<feature type="domain" description="PilZ" evidence="1">
    <location>
        <begin position="136"/>
        <end position="210"/>
    </location>
</feature>
<dbReference type="Gene3D" id="2.40.10.220">
    <property type="entry name" value="predicted glycosyltransferase like domains"/>
    <property type="match status" value="2"/>
</dbReference>
<dbReference type="GO" id="GO:0035438">
    <property type="term" value="F:cyclic-di-GMP binding"/>
    <property type="evidence" value="ECO:0007669"/>
    <property type="project" value="InterPro"/>
</dbReference>
<evidence type="ECO:0000259" key="1">
    <source>
        <dbReference type="Pfam" id="PF07238"/>
    </source>
</evidence>
<dbReference type="OrthoDB" id="7929489at2"/>
<evidence type="ECO:0000313" key="2">
    <source>
        <dbReference type="EMBL" id="RDV07078.1"/>
    </source>
</evidence>
<dbReference type="AlphaFoldDB" id="A0A371BHR3"/>
<dbReference type="SUPFAM" id="SSF141371">
    <property type="entry name" value="PilZ domain-like"/>
    <property type="match status" value="2"/>
</dbReference>
<feature type="domain" description="PilZ" evidence="1">
    <location>
        <begin position="36"/>
        <end position="116"/>
    </location>
</feature>
<gene>
    <name evidence="2" type="ORF">DXH95_06765</name>
</gene>
<name>A0A371BHR3_9SPHN</name>
<sequence length="228" mass="25686">MCRLEFGRNMEFDSGSAFKNAFAAECDDVVHSPMADRRDEERQLSVRLTAKIIVAGRELPCRVHNISSGGANIETLAKLTTEDRLRIEFRSNLSLAGKVRWQNGTFAGIEFTEPADVDAVLKKSGISIARIKPRLPRYGCKVPAKLITEQQTIECEAIDISTNGVRLGKIKQLKPGESYMLVIEGLSRRKVSMVWNRDDQAGVKFVNPLRFDEFENWIAWNQGEMVPQ</sequence>
<dbReference type="InterPro" id="IPR009875">
    <property type="entry name" value="PilZ_domain"/>
</dbReference>
<proteinExistence type="predicted"/>
<dbReference type="EMBL" id="QRGP01000001">
    <property type="protein sequence ID" value="RDV07078.1"/>
    <property type="molecule type" value="Genomic_DNA"/>
</dbReference>
<dbReference type="Proteomes" id="UP000263833">
    <property type="component" value="Unassembled WGS sequence"/>
</dbReference>